<organism evidence="2 3">
    <name type="scientific">Coffea canephora</name>
    <name type="common">Robusta coffee</name>
    <dbReference type="NCBI Taxonomy" id="49390"/>
    <lineage>
        <taxon>Eukaryota</taxon>
        <taxon>Viridiplantae</taxon>
        <taxon>Streptophyta</taxon>
        <taxon>Embryophyta</taxon>
        <taxon>Tracheophyta</taxon>
        <taxon>Spermatophyta</taxon>
        <taxon>Magnoliopsida</taxon>
        <taxon>eudicotyledons</taxon>
        <taxon>Gunneridae</taxon>
        <taxon>Pentapetalae</taxon>
        <taxon>asterids</taxon>
        <taxon>lamiids</taxon>
        <taxon>Gentianales</taxon>
        <taxon>Rubiaceae</taxon>
        <taxon>Ixoroideae</taxon>
        <taxon>Gardenieae complex</taxon>
        <taxon>Bertiereae - Coffeeae clade</taxon>
        <taxon>Coffeeae</taxon>
        <taxon>Coffea</taxon>
    </lineage>
</organism>
<dbReference type="AlphaFoldDB" id="A0A068TVD9"/>
<feature type="compositionally biased region" description="Polar residues" evidence="1">
    <location>
        <begin position="202"/>
        <end position="212"/>
    </location>
</feature>
<dbReference type="Gramene" id="CDO99313">
    <property type="protein sequence ID" value="CDO99313"/>
    <property type="gene ID" value="GSCOC_T00026422001"/>
</dbReference>
<dbReference type="OrthoDB" id="1867172at2759"/>
<feature type="compositionally biased region" description="Basic and acidic residues" evidence="1">
    <location>
        <begin position="186"/>
        <end position="199"/>
    </location>
</feature>
<evidence type="ECO:0000256" key="1">
    <source>
        <dbReference type="SAM" id="MobiDB-lite"/>
    </source>
</evidence>
<dbReference type="InParanoid" id="A0A068TVD9"/>
<proteinExistence type="predicted"/>
<gene>
    <name evidence="2" type="ORF">GSCOC_T00026422001</name>
</gene>
<protein>
    <submittedName>
        <fullName evidence="2">Uncharacterized protein</fullName>
    </submittedName>
</protein>
<dbReference type="PANTHER" id="PTHR38932">
    <property type="entry name" value="BNAC03G64660D PROTEIN"/>
    <property type="match status" value="1"/>
</dbReference>
<evidence type="ECO:0000313" key="2">
    <source>
        <dbReference type="EMBL" id="CDO99313.1"/>
    </source>
</evidence>
<reference evidence="3" key="1">
    <citation type="journal article" date="2014" name="Science">
        <title>The coffee genome provides insight into the convergent evolution of caffeine biosynthesis.</title>
        <authorList>
            <person name="Denoeud F."/>
            <person name="Carretero-Paulet L."/>
            <person name="Dereeper A."/>
            <person name="Droc G."/>
            <person name="Guyot R."/>
            <person name="Pietrella M."/>
            <person name="Zheng C."/>
            <person name="Alberti A."/>
            <person name="Anthony F."/>
            <person name="Aprea G."/>
            <person name="Aury J.M."/>
            <person name="Bento P."/>
            <person name="Bernard M."/>
            <person name="Bocs S."/>
            <person name="Campa C."/>
            <person name="Cenci A."/>
            <person name="Combes M.C."/>
            <person name="Crouzillat D."/>
            <person name="Da Silva C."/>
            <person name="Daddiego L."/>
            <person name="De Bellis F."/>
            <person name="Dussert S."/>
            <person name="Garsmeur O."/>
            <person name="Gayraud T."/>
            <person name="Guignon V."/>
            <person name="Jahn K."/>
            <person name="Jamilloux V."/>
            <person name="Joet T."/>
            <person name="Labadie K."/>
            <person name="Lan T."/>
            <person name="Leclercq J."/>
            <person name="Lepelley M."/>
            <person name="Leroy T."/>
            <person name="Li L.T."/>
            <person name="Librado P."/>
            <person name="Lopez L."/>
            <person name="Munoz A."/>
            <person name="Noel B."/>
            <person name="Pallavicini A."/>
            <person name="Perrotta G."/>
            <person name="Poncet V."/>
            <person name="Pot D."/>
            <person name="Priyono X."/>
            <person name="Rigoreau M."/>
            <person name="Rouard M."/>
            <person name="Rozas J."/>
            <person name="Tranchant-Dubreuil C."/>
            <person name="VanBuren R."/>
            <person name="Zhang Q."/>
            <person name="Andrade A.C."/>
            <person name="Argout X."/>
            <person name="Bertrand B."/>
            <person name="de Kochko A."/>
            <person name="Graziosi G."/>
            <person name="Henry R.J."/>
            <person name="Jayarama X."/>
            <person name="Ming R."/>
            <person name="Nagai C."/>
            <person name="Rounsley S."/>
            <person name="Sankoff D."/>
            <person name="Giuliano G."/>
            <person name="Albert V.A."/>
            <person name="Wincker P."/>
            <person name="Lashermes P."/>
        </authorList>
    </citation>
    <scope>NUCLEOTIDE SEQUENCE [LARGE SCALE GENOMIC DNA]</scope>
    <source>
        <strain evidence="3">cv. DH200-94</strain>
    </source>
</reference>
<dbReference type="PANTHER" id="PTHR38932:SF1">
    <property type="entry name" value="DUF4005 DOMAIN-CONTAINING PROTEIN"/>
    <property type="match status" value="1"/>
</dbReference>
<evidence type="ECO:0000313" key="3">
    <source>
        <dbReference type="Proteomes" id="UP000295252"/>
    </source>
</evidence>
<name>A0A068TVD9_COFCA</name>
<dbReference type="PhylomeDB" id="A0A068TVD9"/>
<dbReference type="Proteomes" id="UP000295252">
    <property type="component" value="Chromosome V"/>
</dbReference>
<feature type="region of interest" description="Disordered" evidence="1">
    <location>
        <begin position="126"/>
        <end position="149"/>
    </location>
</feature>
<accession>A0A068TVD9</accession>
<feature type="region of interest" description="Disordered" evidence="1">
    <location>
        <begin position="173"/>
        <end position="228"/>
    </location>
</feature>
<dbReference type="EMBL" id="HG739087">
    <property type="protein sequence ID" value="CDO99313.1"/>
    <property type="molecule type" value="Genomic_DNA"/>
</dbReference>
<sequence>MSIRPPISKRNANLIHSTRILSLSSNFPYGPCVLITSSASRITMYPKVKVREQEDYDDQYEFETRSLQSLRTPECFSLNDFSSPDNSPTSVVRVPRFDSSTSGAISNRKQKLLEENKTNIRASPIPRPRAVLSSPDNDQMIGSKNKPKGDILASMKRQSLFENRHARCKVTPRPVAADGSISTRTSLKEVPDGKGDLRTRQRTVITDSNLRLNLQKGKPKSVKDRVTQ</sequence>
<keyword evidence="3" id="KW-1185">Reference proteome</keyword>